<dbReference type="EMBL" id="JAHXEI010000003">
    <property type="protein sequence ID" value="MCB4880312.1"/>
    <property type="molecule type" value="Genomic_DNA"/>
</dbReference>
<dbReference type="PANTHER" id="PTHR42160">
    <property type="entry name" value="URACIL-DNA GLYCOSYLASE SUPERFAMILY PROTEIN"/>
    <property type="match status" value="1"/>
</dbReference>
<dbReference type="CDD" id="cd10033">
    <property type="entry name" value="UDG_like"/>
    <property type="match status" value="1"/>
</dbReference>
<dbReference type="SMART" id="SM00987">
    <property type="entry name" value="UreE_C"/>
    <property type="match status" value="1"/>
</dbReference>
<dbReference type="Gene3D" id="3.40.470.10">
    <property type="entry name" value="Uracil-DNA glycosylase-like domain"/>
    <property type="match status" value="1"/>
</dbReference>
<feature type="domain" description="Uracil-DNA glycosylase-like" evidence="1">
    <location>
        <begin position="41"/>
        <end position="199"/>
    </location>
</feature>
<gene>
    <name evidence="2" type="ORF">KZP06_06190</name>
</gene>
<sequence>MNGACHQGDGFDMDKDFLAIFNAIKADGANADYTKRGIDPLYSVGAGARIVVIGQAPGAVAEETRIPWNDKSGERLRDWLGVSRETFYDPERVALLPMDFYFPGHGRSGDLPPRKGFAEQWHPALLALMPNVRLTVLVGAYAVRRYLHLKNSDSLTTVVRDYDAYIGRGFFPLVHPSPRNQLWMSRNPWFEAETLPALKAQVNAALEQR</sequence>
<protein>
    <submittedName>
        <fullName evidence="2">Uracil-DNA glycosylase family protein</fullName>
    </submittedName>
</protein>
<reference evidence="2" key="1">
    <citation type="submission" date="2021-07" db="EMBL/GenBank/DDBJ databases">
        <title>Xylan utilisation by Bifidobacterium pseudocatenulatum.</title>
        <authorList>
            <person name="Watanabe Y."/>
        </authorList>
    </citation>
    <scope>NUCLEOTIDE SEQUENCE</scope>
    <source>
        <strain evidence="2">YIT12824</strain>
    </source>
</reference>
<comment type="caution">
    <text evidence="2">The sequence shown here is derived from an EMBL/GenBank/DDBJ whole genome shotgun (WGS) entry which is preliminary data.</text>
</comment>
<accession>A0AAW4TPW1</accession>
<dbReference type="AlphaFoldDB" id="A0AAW4TPW1"/>
<evidence type="ECO:0000313" key="3">
    <source>
        <dbReference type="Proteomes" id="UP001197735"/>
    </source>
</evidence>
<dbReference type="Pfam" id="PF03167">
    <property type="entry name" value="UDG"/>
    <property type="match status" value="1"/>
</dbReference>
<dbReference type="SMART" id="SM00986">
    <property type="entry name" value="UDG"/>
    <property type="match status" value="1"/>
</dbReference>
<dbReference type="Proteomes" id="UP001197735">
    <property type="component" value="Unassembled WGS sequence"/>
</dbReference>
<dbReference type="PANTHER" id="PTHR42160:SF1">
    <property type="entry name" value="URACIL-DNA GLYCOSYLASE SUPERFAMILY PROTEIN"/>
    <property type="match status" value="1"/>
</dbReference>
<organism evidence="2 3">
    <name type="scientific">Bifidobacterium pseudocatenulatum</name>
    <dbReference type="NCBI Taxonomy" id="28026"/>
    <lineage>
        <taxon>Bacteria</taxon>
        <taxon>Bacillati</taxon>
        <taxon>Actinomycetota</taxon>
        <taxon>Actinomycetes</taxon>
        <taxon>Bifidobacteriales</taxon>
        <taxon>Bifidobacteriaceae</taxon>
        <taxon>Bifidobacterium</taxon>
    </lineage>
</organism>
<name>A0AAW4TPW1_BIFPS</name>
<proteinExistence type="predicted"/>
<evidence type="ECO:0000313" key="2">
    <source>
        <dbReference type="EMBL" id="MCB4880312.1"/>
    </source>
</evidence>
<dbReference type="InterPro" id="IPR047124">
    <property type="entry name" value="HI_0220.2"/>
</dbReference>
<evidence type="ECO:0000259" key="1">
    <source>
        <dbReference type="SMART" id="SM00986"/>
    </source>
</evidence>
<dbReference type="InterPro" id="IPR005122">
    <property type="entry name" value="Uracil-DNA_glycosylase-like"/>
</dbReference>
<dbReference type="InterPro" id="IPR036895">
    <property type="entry name" value="Uracil-DNA_glycosylase-like_sf"/>
</dbReference>
<dbReference type="SUPFAM" id="SSF52141">
    <property type="entry name" value="Uracil-DNA glycosylase-like"/>
    <property type="match status" value="1"/>
</dbReference>